<reference evidence="5" key="1">
    <citation type="submission" date="2021-01" db="EMBL/GenBank/DDBJ databases">
        <authorList>
            <person name="Corre E."/>
            <person name="Pelletier E."/>
            <person name="Niang G."/>
            <person name="Scheremetjew M."/>
            <person name="Finn R."/>
            <person name="Kale V."/>
            <person name="Holt S."/>
            <person name="Cochrane G."/>
            <person name="Meng A."/>
            <person name="Brown T."/>
            <person name="Cohen L."/>
        </authorList>
    </citation>
    <scope>NUCLEOTIDE SEQUENCE</scope>
    <source>
        <strain evidence="5">CCMP1258.1</strain>
    </source>
</reference>
<proteinExistence type="predicted"/>
<accession>A0A6U3JH86</accession>
<feature type="domain" description="CHORD" evidence="4">
    <location>
        <begin position="237"/>
        <end position="298"/>
    </location>
</feature>
<dbReference type="GO" id="GO:0046872">
    <property type="term" value="F:metal ion binding"/>
    <property type="evidence" value="ECO:0007669"/>
    <property type="project" value="UniProtKB-KW"/>
</dbReference>
<dbReference type="EMBL" id="HBHA01001285">
    <property type="protein sequence ID" value="CAD9579357.1"/>
    <property type="molecule type" value="Transcribed_RNA"/>
</dbReference>
<dbReference type="Gene3D" id="4.10.1130.20">
    <property type="match status" value="2"/>
</dbReference>
<sequence>MPLKITLHYDDCAEERQLQLSMKIPKKWRGGPVDKVTDFFVEYYNGKFPENPLDPKQIHAENAGGSKFHADDVVEVSFINKEHIYIKGGAPPRNEEKRRREKENDPSLLTCQNYGCQVRYREEENGSKACYHHRLGPVFWNGYKYWACCSERKAYDWNDFMKIPGCLCGPHSTKKPEGSELLSPTIIAARQAELEAKKRAAQPQLNDINAYMKESKKAEKPKKKPAKKKEILPEGQKRCALCKELFVVKDNHDKACLYHRGQAVFHDGAKYWTCCSEDRKAYDWDQFMKIKPCSLGRHWDGEGDNPNELNCKTCK</sequence>
<evidence type="ECO:0000256" key="1">
    <source>
        <dbReference type="ARBA" id="ARBA00022723"/>
    </source>
</evidence>
<dbReference type="PANTHER" id="PTHR46983">
    <property type="entry name" value="CYSTEINE AND HISTIDINE-RICH DOMAIN-CONTAINING PROTEIN 1"/>
    <property type="match status" value="1"/>
</dbReference>
<evidence type="ECO:0000259" key="4">
    <source>
        <dbReference type="PROSITE" id="PS51401"/>
    </source>
</evidence>
<keyword evidence="3" id="KW-0862">Zinc</keyword>
<dbReference type="InterPro" id="IPR039790">
    <property type="entry name" value="CHRD1"/>
</dbReference>
<keyword evidence="1" id="KW-0479">Metal-binding</keyword>
<dbReference type="PANTHER" id="PTHR46983:SF3">
    <property type="entry name" value="CHPADIPLOID STATE MAINTENANCE PROTEIN CHPA"/>
    <property type="match status" value="1"/>
</dbReference>
<protein>
    <recommendedName>
        <fullName evidence="4">CHORD domain-containing protein</fullName>
    </recommendedName>
</protein>
<evidence type="ECO:0000313" key="5">
    <source>
        <dbReference type="EMBL" id="CAD9579357.1"/>
    </source>
</evidence>
<feature type="domain" description="CHORD" evidence="4">
    <location>
        <begin position="111"/>
        <end position="171"/>
    </location>
</feature>
<dbReference type="InterPro" id="IPR007051">
    <property type="entry name" value="CHORD_dom"/>
</dbReference>
<name>A0A6U3JH86_BIGNA</name>
<gene>
    <name evidence="5" type="ORF">BIGN1055_LOCUS823</name>
</gene>
<dbReference type="Pfam" id="PF04968">
    <property type="entry name" value="CHORD"/>
    <property type="match status" value="2"/>
</dbReference>
<organism evidence="5">
    <name type="scientific">Bigelowiella natans</name>
    <name type="common">Pedinomonas minutissima</name>
    <name type="synonym">Chlorarachnion sp. (strain CCMP621)</name>
    <dbReference type="NCBI Taxonomy" id="227086"/>
    <lineage>
        <taxon>Eukaryota</taxon>
        <taxon>Sar</taxon>
        <taxon>Rhizaria</taxon>
        <taxon>Cercozoa</taxon>
        <taxon>Chlorarachniophyceae</taxon>
        <taxon>Bigelowiella</taxon>
    </lineage>
</organism>
<evidence type="ECO:0000256" key="2">
    <source>
        <dbReference type="ARBA" id="ARBA00022737"/>
    </source>
</evidence>
<evidence type="ECO:0000256" key="3">
    <source>
        <dbReference type="ARBA" id="ARBA00022833"/>
    </source>
</evidence>
<dbReference type="PROSITE" id="PS51401">
    <property type="entry name" value="CHORD"/>
    <property type="match status" value="2"/>
</dbReference>
<dbReference type="AlphaFoldDB" id="A0A6U3JH86"/>
<keyword evidence="2" id="KW-0677">Repeat</keyword>